<proteinExistence type="predicted"/>
<dbReference type="EMBL" id="CM001220">
    <property type="protein sequence ID" value="KEH29462.1"/>
    <property type="molecule type" value="Genomic_DNA"/>
</dbReference>
<dbReference type="EMBL" id="PSQE01000004">
    <property type="protein sequence ID" value="RHN59882.1"/>
    <property type="molecule type" value="Genomic_DNA"/>
</dbReference>
<name>A0A072UIH0_MEDTR</name>
<organism evidence="4 7">
    <name type="scientific">Medicago truncatula</name>
    <name type="common">Barrel medic</name>
    <name type="synonym">Medicago tribuloides</name>
    <dbReference type="NCBI Taxonomy" id="3880"/>
    <lineage>
        <taxon>Eukaryota</taxon>
        <taxon>Viridiplantae</taxon>
        <taxon>Streptophyta</taxon>
        <taxon>Embryophyta</taxon>
        <taxon>Tracheophyta</taxon>
        <taxon>Spermatophyta</taxon>
        <taxon>Magnoliopsida</taxon>
        <taxon>eudicotyledons</taxon>
        <taxon>Gunneridae</taxon>
        <taxon>Pentapetalae</taxon>
        <taxon>rosids</taxon>
        <taxon>fabids</taxon>
        <taxon>Fabales</taxon>
        <taxon>Fabaceae</taxon>
        <taxon>Papilionoideae</taxon>
        <taxon>50 kb inversion clade</taxon>
        <taxon>NPAAA clade</taxon>
        <taxon>Hologalegina</taxon>
        <taxon>IRL clade</taxon>
        <taxon>Trifolieae</taxon>
        <taxon>Medicago</taxon>
    </lineage>
</organism>
<reference evidence="6" key="3">
    <citation type="submission" date="2015-04" db="UniProtKB">
        <authorList>
            <consortium name="EnsemblPlants"/>
        </authorList>
    </citation>
    <scope>IDENTIFICATION</scope>
    <source>
        <strain evidence="6">cv. Jemalong A17</strain>
    </source>
</reference>
<dbReference type="Proteomes" id="UP000002051">
    <property type="component" value="Chromosome 4"/>
</dbReference>
<dbReference type="EMBL" id="CM001223">
    <property type="protein sequence ID" value="KEH21960.1"/>
    <property type="molecule type" value="Genomic_DNA"/>
</dbReference>
<dbReference type="EnsemblPlants" id="KEH21960">
    <property type="protein sequence ID" value="KEH21960"/>
    <property type="gene ID" value="MTR_7g028435"/>
</dbReference>
<protein>
    <submittedName>
        <fullName evidence="4">RALF-like protein</fullName>
    </submittedName>
</protein>
<feature type="signal peptide" evidence="2">
    <location>
        <begin position="1"/>
        <end position="21"/>
    </location>
</feature>
<evidence type="ECO:0000313" key="6">
    <source>
        <dbReference type="EnsemblPlants" id="KEH21960"/>
    </source>
</evidence>
<keyword evidence="7" id="KW-1185">Reference proteome</keyword>
<dbReference type="Proteomes" id="UP000265566">
    <property type="component" value="Chromosome 4"/>
</dbReference>
<dbReference type="EnsemblPlants" id="KEH29462">
    <property type="protein sequence ID" value="KEH29462"/>
    <property type="gene ID" value="MTR_4g037005"/>
</dbReference>
<evidence type="ECO:0000256" key="2">
    <source>
        <dbReference type="SAM" id="SignalP"/>
    </source>
</evidence>
<feature type="chain" id="PRO_5014499699" evidence="2">
    <location>
        <begin position="22"/>
        <end position="105"/>
    </location>
</feature>
<evidence type="ECO:0000313" key="5">
    <source>
        <dbReference type="EMBL" id="RHN59882.1"/>
    </source>
</evidence>
<evidence type="ECO:0000313" key="7">
    <source>
        <dbReference type="Proteomes" id="UP000002051"/>
    </source>
</evidence>
<dbReference type="AlphaFoldDB" id="A0A072UIH0"/>
<reference evidence="5" key="4">
    <citation type="journal article" date="2018" name="Nat. Plants">
        <title>Whole-genome landscape of Medicago truncatula symbiotic genes.</title>
        <authorList>
            <person name="Pecrix Y."/>
            <person name="Gamas P."/>
            <person name="Carrere S."/>
        </authorList>
    </citation>
    <scope>NUCLEOTIDE SEQUENCE</scope>
    <source>
        <tissue evidence="5">Leaves</tissue>
    </source>
</reference>
<reference evidence="4 7" key="1">
    <citation type="journal article" date="2011" name="Nature">
        <title>The Medicago genome provides insight into the evolution of rhizobial symbioses.</title>
        <authorList>
            <person name="Young N.D."/>
            <person name="Debelle F."/>
            <person name="Oldroyd G.E."/>
            <person name="Geurts R."/>
            <person name="Cannon S.B."/>
            <person name="Udvardi M.K."/>
            <person name="Benedito V.A."/>
            <person name="Mayer K.F."/>
            <person name="Gouzy J."/>
            <person name="Schoof H."/>
            <person name="Van de Peer Y."/>
            <person name="Proost S."/>
            <person name="Cook D.R."/>
            <person name="Meyers B.C."/>
            <person name="Spannagl M."/>
            <person name="Cheung F."/>
            <person name="De Mita S."/>
            <person name="Krishnakumar V."/>
            <person name="Gundlach H."/>
            <person name="Zhou S."/>
            <person name="Mudge J."/>
            <person name="Bharti A.K."/>
            <person name="Murray J.D."/>
            <person name="Naoumkina M.A."/>
            <person name="Rosen B."/>
            <person name="Silverstein K.A."/>
            <person name="Tang H."/>
            <person name="Rombauts S."/>
            <person name="Zhao P.X."/>
            <person name="Zhou P."/>
            <person name="Barbe V."/>
            <person name="Bardou P."/>
            <person name="Bechner M."/>
            <person name="Bellec A."/>
            <person name="Berger A."/>
            <person name="Berges H."/>
            <person name="Bidwell S."/>
            <person name="Bisseling T."/>
            <person name="Choisne N."/>
            <person name="Couloux A."/>
            <person name="Denny R."/>
            <person name="Deshpande S."/>
            <person name="Dai X."/>
            <person name="Doyle J.J."/>
            <person name="Dudez A.M."/>
            <person name="Farmer A.D."/>
            <person name="Fouteau S."/>
            <person name="Franken C."/>
            <person name="Gibelin C."/>
            <person name="Gish J."/>
            <person name="Goldstein S."/>
            <person name="Gonzalez A.J."/>
            <person name="Green P.J."/>
            <person name="Hallab A."/>
            <person name="Hartog M."/>
            <person name="Hua A."/>
            <person name="Humphray S.J."/>
            <person name="Jeong D.H."/>
            <person name="Jing Y."/>
            <person name="Jocker A."/>
            <person name="Kenton S.M."/>
            <person name="Kim D.J."/>
            <person name="Klee K."/>
            <person name="Lai H."/>
            <person name="Lang C."/>
            <person name="Lin S."/>
            <person name="Macmil S.L."/>
            <person name="Magdelenat G."/>
            <person name="Matthews L."/>
            <person name="McCorrison J."/>
            <person name="Monaghan E.L."/>
            <person name="Mun J.H."/>
            <person name="Najar F.Z."/>
            <person name="Nicholson C."/>
            <person name="Noirot C."/>
            <person name="O'Bleness M."/>
            <person name="Paule C.R."/>
            <person name="Poulain J."/>
            <person name="Prion F."/>
            <person name="Qin B."/>
            <person name="Qu C."/>
            <person name="Retzel E.F."/>
            <person name="Riddle C."/>
            <person name="Sallet E."/>
            <person name="Samain S."/>
            <person name="Samson N."/>
            <person name="Sanders I."/>
            <person name="Saurat O."/>
            <person name="Scarpelli C."/>
            <person name="Schiex T."/>
            <person name="Segurens B."/>
            <person name="Severin A.J."/>
            <person name="Sherrier D.J."/>
            <person name="Shi R."/>
            <person name="Sims S."/>
            <person name="Singer S.R."/>
            <person name="Sinharoy S."/>
            <person name="Sterck L."/>
            <person name="Viollet A."/>
            <person name="Wang B.B."/>
            <person name="Wang K."/>
            <person name="Wang M."/>
            <person name="Wang X."/>
            <person name="Warfsmann J."/>
            <person name="Weissenbach J."/>
            <person name="White D.D."/>
            <person name="White J.D."/>
            <person name="Wiley G.B."/>
            <person name="Wincker P."/>
            <person name="Xing Y."/>
            <person name="Yang L."/>
            <person name="Yao Z."/>
            <person name="Ying F."/>
            <person name="Zhai J."/>
            <person name="Zhou L."/>
            <person name="Zuber A."/>
            <person name="Denarie J."/>
            <person name="Dixon R.A."/>
            <person name="May G.D."/>
            <person name="Schwartz D.C."/>
            <person name="Rogers J."/>
            <person name="Quetier F."/>
            <person name="Town C.D."/>
            <person name="Roe B.A."/>
        </authorList>
    </citation>
    <scope>NUCLEOTIDE SEQUENCE [LARGE SCALE GENOMIC DNA]</scope>
    <source>
        <strain evidence="4">A17</strain>
        <strain evidence="6 7">cv. Jemalong A17</strain>
    </source>
</reference>
<accession>A0A072UIH0</accession>
<evidence type="ECO:0000313" key="3">
    <source>
        <dbReference type="EMBL" id="KEH21960.1"/>
    </source>
</evidence>
<dbReference type="Gramene" id="rna22048">
    <property type="protein sequence ID" value="RHN59882.1"/>
    <property type="gene ID" value="gene22048"/>
</dbReference>
<evidence type="ECO:0000256" key="1">
    <source>
        <dbReference type="SAM" id="MobiDB-lite"/>
    </source>
</evidence>
<evidence type="ECO:0000313" key="4">
    <source>
        <dbReference type="EMBL" id="KEH29462.1"/>
    </source>
</evidence>
<gene>
    <name evidence="4" type="ordered locus">MTR_4g037005</name>
    <name evidence="3" type="ordered locus">MTR_7g028435</name>
    <name evidence="5" type="ORF">MtrunA17_Chr4g0019021</name>
</gene>
<reference evidence="4 7" key="2">
    <citation type="journal article" date="2014" name="BMC Genomics">
        <title>An improved genome release (version Mt4.0) for the model legume Medicago truncatula.</title>
        <authorList>
            <person name="Tang H."/>
            <person name="Krishnakumar V."/>
            <person name="Bidwell S."/>
            <person name="Rosen B."/>
            <person name="Chan A."/>
            <person name="Zhou S."/>
            <person name="Gentzbittel L."/>
            <person name="Childs K.L."/>
            <person name="Yandell M."/>
            <person name="Gundlach H."/>
            <person name="Mayer K.F."/>
            <person name="Schwartz D.C."/>
            <person name="Town C.D."/>
        </authorList>
    </citation>
    <scope>GENOME REANNOTATION</scope>
    <source>
        <strain evidence="4">A17</strain>
        <strain evidence="6 7">cv. Jemalong A17</strain>
    </source>
</reference>
<dbReference type="ExpressionAtlas" id="A0A072UIH0">
    <property type="expression patterns" value="differential"/>
</dbReference>
<dbReference type="HOGENOM" id="CLU_193276_0_0_1"/>
<feature type="region of interest" description="Disordered" evidence="1">
    <location>
        <begin position="86"/>
        <end position="105"/>
    </location>
</feature>
<sequence>MASKNCSLLCMVLFLCTMSFSTKTTRNIVGASKMYAISDEMGKNRKLLASDQRCRRERITVELNQASIVLNNTALFNRTDVEQPLKLNQTHEGKPENDPRCHNYL</sequence>
<keyword evidence="2" id="KW-0732">Signal</keyword>